<gene>
    <name evidence="2" type="ORF">SACU0126_LOCUS20380</name>
</gene>
<organism evidence="2">
    <name type="scientific">Strombidinopsis acuminata</name>
    <dbReference type="NCBI Taxonomy" id="141414"/>
    <lineage>
        <taxon>Eukaryota</taxon>
        <taxon>Sar</taxon>
        <taxon>Alveolata</taxon>
        <taxon>Ciliophora</taxon>
        <taxon>Intramacronucleata</taxon>
        <taxon>Spirotrichea</taxon>
        <taxon>Choreotrichia</taxon>
        <taxon>Choreotrichida</taxon>
        <taxon>Strombidinopsidae</taxon>
        <taxon>Strombidinopsis</taxon>
    </lineage>
</organism>
<evidence type="ECO:0000256" key="1">
    <source>
        <dbReference type="SAM" id="SignalP"/>
    </source>
</evidence>
<sequence length="100" mass="10433">MGCMPALRGHFCCNVYIRLLLAAFDAGSGVHGRWRSVQPGGGCKESSMSTAYVQALIMGKAMQQGEIGGSRAPKGATGSSGWVRGGAACQRAARYIDISH</sequence>
<dbReference type="EMBL" id="HBIQ01064081">
    <property type="protein sequence ID" value="CAE0569967.1"/>
    <property type="molecule type" value="Transcribed_RNA"/>
</dbReference>
<proteinExistence type="predicted"/>
<accession>A0A7S3T091</accession>
<feature type="chain" id="PRO_5030841960" evidence="1">
    <location>
        <begin position="23"/>
        <end position="100"/>
    </location>
</feature>
<name>A0A7S3T091_9SPIT</name>
<protein>
    <submittedName>
        <fullName evidence="2">Uncharacterized protein</fullName>
    </submittedName>
</protein>
<dbReference type="AlphaFoldDB" id="A0A7S3T091"/>
<reference evidence="2" key="1">
    <citation type="submission" date="2021-01" db="EMBL/GenBank/DDBJ databases">
        <authorList>
            <person name="Corre E."/>
            <person name="Pelletier E."/>
            <person name="Niang G."/>
            <person name="Scheremetjew M."/>
            <person name="Finn R."/>
            <person name="Kale V."/>
            <person name="Holt S."/>
            <person name="Cochrane G."/>
            <person name="Meng A."/>
            <person name="Brown T."/>
            <person name="Cohen L."/>
        </authorList>
    </citation>
    <scope>NUCLEOTIDE SEQUENCE</scope>
    <source>
        <strain evidence="2">SPMC142</strain>
    </source>
</reference>
<feature type="signal peptide" evidence="1">
    <location>
        <begin position="1"/>
        <end position="22"/>
    </location>
</feature>
<evidence type="ECO:0000313" key="2">
    <source>
        <dbReference type="EMBL" id="CAE0569967.1"/>
    </source>
</evidence>
<keyword evidence="1" id="KW-0732">Signal</keyword>